<keyword evidence="1" id="KW-1133">Transmembrane helix</keyword>
<dbReference type="PANTHER" id="PTHR39430">
    <property type="entry name" value="MEMBRANE-ASSOCIATED PROTEASE-RELATED"/>
    <property type="match status" value="1"/>
</dbReference>
<reference evidence="4" key="2">
    <citation type="submission" date="2016-02" db="EMBL/GenBank/DDBJ databases">
        <title>Draft genome sequence of five rapidly growing Mycobacterium species.</title>
        <authorList>
            <person name="Katahira K."/>
            <person name="Gotou Y."/>
            <person name="Iida K."/>
            <person name="Ogura Y."/>
            <person name="Hayashi T."/>
        </authorList>
    </citation>
    <scope>NUCLEOTIDE SEQUENCE [LARGE SCALE GENOMIC DNA]</scope>
    <source>
        <strain evidence="4">JCM6362</strain>
    </source>
</reference>
<dbReference type="EMBL" id="BCTB01000009">
    <property type="protein sequence ID" value="GAT14520.1"/>
    <property type="molecule type" value="Genomic_DNA"/>
</dbReference>
<comment type="caution">
    <text evidence="3">The sequence shown here is derived from an EMBL/GenBank/DDBJ whole genome shotgun (WGS) entry which is preliminary data.</text>
</comment>
<keyword evidence="3" id="KW-0645">Protease</keyword>
<feature type="domain" description="CAAX prenyl protease 2/Lysostaphin resistance protein A-like" evidence="2">
    <location>
        <begin position="134"/>
        <end position="226"/>
    </location>
</feature>
<keyword evidence="1" id="KW-0472">Membrane</keyword>
<sequence length="276" mass="29149">MSVAGENGNARASSDVRTALILGGVFGGVVAIWLLLDHGVAAVLGEDHSRTAHVVRALGATVLTVPLVVVARRRLDRRGWSGLGLTPLREGWRPLLLGIGWWAVPAAVATVGVVAAGGAQLRVQEPIGNVLAGLAALTVLVLLYEALPEELIFRGYFYANLAERRPVGEAVIGQAVLFTLWGVAIGAALSAERIVLFLVFSCALGVVRAITGSLWSTIGFHWAFQVTAQYLGPSWDAVALDDPDQLVALTLSMVPFLAVFAGAAVLRRRSGRFRSA</sequence>
<feature type="transmembrane region" description="Helical" evidence="1">
    <location>
        <begin position="167"/>
        <end position="189"/>
    </location>
</feature>
<dbReference type="InterPro" id="IPR003675">
    <property type="entry name" value="Rce1/LyrA-like_dom"/>
</dbReference>
<feature type="transmembrane region" description="Helical" evidence="1">
    <location>
        <begin position="196"/>
        <end position="224"/>
    </location>
</feature>
<dbReference type="OMA" id="AFFYEAF"/>
<evidence type="ECO:0000256" key="1">
    <source>
        <dbReference type="SAM" id="Phobius"/>
    </source>
</evidence>
<dbReference type="RefSeq" id="WP_003924046.1">
    <property type="nucleotide sequence ID" value="NZ_BCTB01000009.1"/>
</dbReference>
<accession>A0A100XDB3</accession>
<keyword evidence="3" id="KW-0378">Hydrolase</keyword>
<dbReference type="GO" id="GO:0080120">
    <property type="term" value="P:CAAX-box protein maturation"/>
    <property type="evidence" value="ECO:0007669"/>
    <property type="project" value="UniProtKB-ARBA"/>
</dbReference>
<dbReference type="Proteomes" id="UP000069654">
    <property type="component" value="Unassembled WGS sequence"/>
</dbReference>
<name>A0A100XDB3_MYCTH</name>
<dbReference type="GO" id="GO:0006508">
    <property type="term" value="P:proteolysis"/>
    <property type="evidence" value="ECO:0007669"/>
    <property type="project" value="UniProtKB-KW"/>
</dbReference>
<evidence type="ECO:0000313" key="3">
    <source>
        <dbReference type="EMBL" id="GAT14520.1"/>
    </source>
</evidence>
<feature type="transmembrane region" description="Helical" evidence="1">
    <location>
        <begin position="127"/>
        <end position="147"/>
    </location>
</feature>
<dbReference type="STRING" id="1797.RMCT_1490"/>
<organism evidence="3 4">
    <name type="scientific">Mycolicibacterium thermoresistibile</name>
    <name type="common">Mycobacterium thermoresistibile</name>
    <dbReference type="NCBI Taxonomy" id="1797"/>
    <lineage>
        <taxon>Bacteria</taxon>
        <taxon>Bacillati</taxon>
        <taxon>Actinomycetota</taxon>
        <taxon>Actinomycetes</taxon>
        <taxon>Mycobacteriales</taxon>
        <taxon>Mycobacteriaceae</taxon>
        <taxon>Mycolicibacterium</taxon>
    </lineage>
</organism>
<feature type="transmembrane region" description="Helical" evidence="1">
    <location>
        <begin position="95"/>
        <end position="115"/>
    </location>
</feature>
<protein>
    <submittedName>
        <fullName evidence="3">Caax amino protease</fullName>
    </submittedName>
</protein>
<feature type="transmembrane region" description="Helical" evidence="1">
    <location>
        <begin position="20"/>
        <end position="45"/>
    </location>
</feature>
<dbReference type="GO" id="GO:0004175">
    <property type="term" value="F:endopeptidase activity"/>
    <property type="evidence" value="ECO:0007669"/>
    <property type="project" value="UniProtKB-ARBA"/>
</dbReference>
<gene>
    <name evidence="3" type="ORF">RMCT_1490</name>
</gene>
<keyword evidence="1" id="KW-0812">Transmembrane</keyword>
<dbReference type="Pfam" id="PF02517">
    <property type="entry name" value="Rce1-like"/>
    <property type="match status" value="1"/>
</dbReference>
<feature type="transmembrane region" description="Helical" evidence="1">
    <location>
        <begin position="246"/>
        <end position="266"/>
    </location>
</feature>
<dbReference type="PANTHER" id="PTHR39430:SF1">
    <property type="entry name" value="PROTEASE"/>
    <property type="match status" value="1"/>
</dbReference>
<dbReference type="AlphaFoldDB" id="A0A100XDB3"/>
<proteinExistence type="predicted"/>
<reference evidence="3 4" key="1">
    <citation type="journal article" date="2016" name="Genome Announc.">
        <title>Draft Genome Sequences of Five Rapidly Growing Mycobacterium Species, M. thermoresistibile, M. fortuitum subsp. acetamidolyticum, M. canariasense, M. brisbanense, and M. novocastrense.</title>
        <authorList>
            <person name="Katahira K."/>
            <person name="Ogura Y."/>
            <person name="Gotoh Y."/>
            <person name="Hayashi T."/>
        </authorList>
    </citation>
    <scope>NUCLEOTIDE SEQUENCE [LARGE SCALE GENOMIC DNA]</scope>
    <source>
        <strain evidence="3 4">JCM6362</strain>
    </source>
</reference>
<evidence type="ECO:0000313" key="4">
    <source>
        <dbReference type="Proteomes" id="UP000069654"/>
    </source>
</evidence>
<evidence type="ECO:0000259" key="2">
    <source>
        <dbReference type="Pfam" id="PF02517"/>
    </source>
</evidence>